<feature type="domain" description="Penicillin-binding protein transpeptidase" evidence="4">
    <location>
        <begin position="82"/>
        <end position="410"/>
    </location>
</feature>
<evidence type="ECO:0000256" key="2">
    <source>
        <dbReference type="ARBA" id="ARBA00022670"/>
    </source>
</evidence>
<protein>
    <recommendedName>
        <fullName evidence="4">Penicillin-binding protein transpeptidase domain-containing protein</fullName>
    </recommendedName>
</protein>
<dbReference type="Gene3D" id="3.90.1310.10">
    <property type="entry name" value="Penicillin-binding protein 2a (Domain 2)"/>
    <property type="match status" value="1"/>
</dbReference>
<proteinExistence type="predicted"/>
<dbReference type="InterPro" id="IPR012338">
    <property type="entry name" value="Beta-lactam/transpept-like"/>
</dbReference>
<dbReference type="FunFam" id="3.40.710.10:FF:000024">
    <property type="entry name" value="Penicillin-binding protein 2"/>
    <property type="match status" value="1"/>
</dbReference>
<sequence length="446" mass="49251">WTELPEEKRSSSQIVGHSGVELLLNDHMIGLDGGRQAEVDHMGRELQILGDPVPSVPGKNIYLNLDVRLQNVADEAMRGQSGAVLIMNPKTGEILGLASYPDFDPNLFSGGIDQGNWNILLENPEHPLENKSIQGLYAPGSIFKVVTSYSGLEQSVISPEDEYFCNGEFYVKGRTDPYKCWKEGGHGRVNLLKAIKGSCNVYFYNVGMGVGVDQMHKYARMFGLGKITGIGLLNEKEGIIPSSKWKQRVYNEPWYEGETPTMAIGQGFIIVTPLQVLNMINILANDGIWVPPKLFLKQEGPQPQRIKLKQEYLELIRKGMVAVVNEIGGTARKVQFEEFTVAGKTATSQVVSHKTLETLDNATKEKRELQNHAWFVAFGPVEDPEISVLALVEHGGGGSKAAAPVVRKILSYYIDNIYNPVSGEANQAGLDSNKIKFSDKLQMAFN</sequence>
<dbReference type="PANTHER" id="PTHR30627">
    <property type="entry name" value="PEPTIDOGLYCAN D,D-TRANSPEPTIDASE"/>
    <property type="match status" value="1"/>
</dbReference>
<dbReference type="GO" id="GO:0009252">
    <property type="term" value="P:peptidoglycan biosynthetic process"/>
    <property type="evidence" value="ECO:0007669"/>
    <property type="project" value="InterPro"/>
</dbReference>
<reference evidence="5" key="1">
    <citation type="submission" date="2018-05" db="EMBL/GenBank/DDBJ databases">
        <authorList>
            <person name="Lanie J.A."/>
            <person name="Ng W.-L."/>
            <person name="Kazmierczak K.M."/>
            <person name="Andrzejewski T.M."/>
            <person name="Davidsen T.M."/>
            <person name="Wayne K.J."/>
            <person name="Tettelin H."/>
            <person name="Glass J.I."/>
            <person name="Rusch D."/>
            <person name="Podicherti R."/>
            <person name="Tsui H.-C.T."/>
            <person name="Winkler M.E."/>
        </authorList>
    </citation>
    <scope>NUCLEOTIDE SEQUENCE</scope>
</reference>
<keyword evidence="1" id="KW-1003">Cell membrane</keyword>
<dbReference type="AlphaFoldDB" id="A0A381XBT2"/>
<keyword evidence="1" id="KW-0472">Membrane</keyword>
<dbReference type="Gene3D" id="3.40.710.10">
    <property type="entry name" value="DD-peptidase/beta-lactamase superfamily"/>
    <property type="match status" value="1"/>
</dbReference>
<accession>A0A381XBT2</accession>
<dbReference type="GO" id="GO:0005886">
    <property type="term" value="C:plasma membrane"/>
    <property type="evidence" value="ECO:0007669"/>
    <property type="project" value="TreeGrafter"/>
</dbReference>
<gene>
    <name evidence="5" type="ORF">METZ01_LOCUS114491</name>
</gene>
<dbReference type="InterPro" id="IPR050515">
    <property type="entry name" value="Beta-lactam/transpept"/>
</dbReference>
<organism evidence="5">
    <name type="scientific">marine metagenome</name>
    <dbReference type="NCBI Taxonomy" id="408172"/>
    <lineage>
        <taxon>unclassified sequences</taxon>
        <taxon>metagenomes</taxon>
        <taxon>ecological metagenomes</taxon>
    </lineage>
</organism>
<keyword evidence="2" id="KW-0645">Protease</keyword>
<dbReference type="GO" id="GO:0009002">
    <property type="term" value="F:serine-type D-Ala-D-Ala carboxypeptidase activity"/>
    <property type="evidence" value="ECO:0007669"/>
    <property type="project" value="InterPro"/>
</dbReference>
<evidence type="ECO:0000256" key="3">
    <source>
        <dbReference type="ARBA" id="ARBA00022801"/>
    </source>
</evidence>
<evidence type="ECO:0000259" key="4">
    <source>
        <dbReference type="Pfam" id="PF00905"/>
    </source>
</evidence>
<evidence type="ECO:0000256" key="1">
    <source>
        <dbReference type="ARBA" id="ARBA00022519"/>
    </source>
</evidence>
<keyword evidence="3" id="KW-0378">Hydrolase</keyword>
<evidence type="ECO:0000313" key="5">
    <source>
        <dbReference type="EMBL" id="SVA61637.1"/>
    </source>
</evidence>
<dbReference type="Pfam" id="PF00905">
    <property type="entry name" value="Transpeptidase"/>
    <property type="match status" value="1"/>
</dbReference>
<dbReference type="SUPFAM" id="SSF56519">
    <property type="entry name" value="Penicillin binding protein dimerisation domain"/>
    <property type="match status" value="1"/>
</dbReference>
<dbReference type="InterPro" id="IPR001460">
    <property type="entry name" value="PCN-bd_Tpept"/>
</dbReference>
<dbReference type="GO" id="GO:0006508">
    <property type="term" value="P:proteolysis"/>
    <property type="evidence" value="ECO:0007669"/>
    <property type="project" value="UniProtKB-KW"/>
</dbReference>
<dbReference type="NCBIfam" id="TIGR03423">
    <property type="entry name" value="pbp2_mrdA"/>
    <property type="match status" value="1"/>
</dbReference>
<dbReference type="GO" id="GO:0071555">
    <property type="term" value="P:cell wall organization"/>
    <property type="evidence" value="ECO:0007669"/>
    <property type="project" value="TreeGrafter"/>
</dbReference>
<name>A0A381XBT2_9ZZZZ</name>
<dbReference type="GO" id="GO:0071972">
    <property type="term" value="F:peptidoglycan L,D-transpeptidase activity"/>
    <property type="evidence" value="ECO:0007669"/>
    <property type="project" value="TreeGrafter"/>
</dbReference>
<dbReference type="PANTHER" id="PTHR30627:SF2">
    <property type="entry name" value="PEPTIDOGLYCAN D,D-TRANSPEPTIDASE MRDA"/>
    <property type="match status" value="1"/>
</dbReference>
<dbReference type="SUPFAM" id="SSF56601">
    <property type="entry name" value="beta-lactamase/transpeptidase-like"/>
    <property type="match status" value="1"/>
</dbReference>
<dbReference type="EMBL" id="UINC01014458">
    <property type="protein sequence ID" value="SVA61637.1"/>
    <property type="molecule type" value="Genomic_DNA"/>
</dbReference>
<keyword evidence="1" id="KW-0997">Cell inner membrane</keyword>
<dbReference type="GO" id="GO:0008658">
    <property type="term" value="F:penicillin binding"/>
    <property type="evidence" value="ECO:0007669"/>
    <property type="project" value="InterPro"/>
</dbReference>
<feature type="non-terminal residue" evidence="5">
    <location>
        <position position="1"/>
    </location>
</feature>
<dbReference type="InterPro" id="IPR017790">
    <property type="entry name" value="Penicillin-binding_protein_2"/>
</dbReference>
<dbReference type="InterPro" id="IPR036138">
    <property type="entry name" value="PBP_dimer_sf"/>
</dbReference>